<name>A0A518BRY0_9BACT</name>
<feature type="region of interest" description="Disordered" evidence="1">
    <location>
        <begin position="30"/>
        <end position="74"/>
    </location>
</feature>
<dbReference type="InterPro" id="IPR008969">
    <property type="entry name" value="CarboxyPept-like_regulatory"/>
</dbReference>
<dbReference type="KEGG" id="pbap:Pla133_48500"/>
<protein>
    <submittedName>
        <fullName evidence="2">Uncharacterized protein</fullName>
    </submittedName>
</protein>
<gene>
    <name evidence="2" type="ORF">Pla133_48500</name>
</gene>
<dbReference type="SUPFAM" id="SSF49464">
    <property type="entry name" value="Carboxypeptidase regulatory domain-like"/>
    <property type="match status" value="1"/>
</dbReference>
<evidence type="ECO:0000313" key="2">
    <source>
        <dbReference type="EMBL" id="QDU69728.1"/>
    </source>
</evidence>
<reference evidence="2 3" key="1">
    <citation type="submission" date="2019-02" db="EMBL/GenBank/DDBJ databases">
        <title>Deep-cultivation of Planctomycetes and their phenomic and genomic characterization uncovers novel biology.</title>
        <authorList>
            <person name="Wiegand S."/>
            <person name="Jogler M."/>
            <person name="Boedeker C."/>
            <person name="Pinto D."/>
            <person name="Vollmers J."/>
            <person name="Rivas-Marin E."/>
            <person name="Kohn T."/>
            <person name="Peeters S.H."/>
            <person name="Heuer A."/>
            <person name="Rast P."/>
            <person name="Oberbeckmann S."/>
            <person name="Bunk B."/>
            <person name="Jeske O."/>
            <person name="Meyerdierks A."/>
            <person name="Storesund J.E."/>
            <person name="Kallscheuer N."/>
            <person name="Luecker S."/>
            <person name="Lage O.M."/>
            <person name="Pohl T."/>
            <person name="Merkel B.J."/>
            <person name="Hornburger P."/>
            <person name="Mueller R.-W."/>
            <person name="Bruemmer F."/>
            <person name="Labrenz M."/>
            <person name="Spormann A.M."/>
            <person name="Op den Camp H."/>
            <person name="Overmann J."/>
            <person name="Amann R."/>
            <person name="Jetten M.S.M."/>
            <person name="Mascher T."/>
            <person name="Medema M.H."/>
            <person name="Devos D.P."/>
            <person name="Kaster A.-K."/>
            <person name="Ovreas L."/>
            <person name="Rohde M."/>
            <person name="Galperin M.Y."/>
            <person name="Jogler C."/>
        </authorList>
    </citation>
    <scope>NUCLEOTIDE SEQUENCE [LARGE SCALE GENOMIC DNA]</scope>
    <source>
        <strain evidence="2 3">Pla133</strain>
    </source>
</reference>
<dbReference type="EMBL" id="CP036287">
    <property type="protein sequence ID" value="QDU69728.1"/>
    <property type="molecule type" value="Genomic_DNA"/>
</dbReference>
<dbReference type="RefSeq" id="WP_145069895.1">
    <property type="nucleotide sequence ID" value="NZ_CP036287.1"/>
</dbReference>
<proteinExistence type="predicted"/>
<dbReference type="AlphaFoldDB" id="A0A518BRY0"/>
<accession>A0A518BRY0</accession>
<keyword evidence="3" id="KW-1185">Reference proteome</keyword>
<evidence type="ECO:0000256" key="1">
    <source>
        <dbReference type="SAM" id="MobiDB-lite"/>
    </source>
</evidence>
<organism evidence="2 3">
    <name type="scientific">Engelhardtia mirabilis</name>
    <dbReference type="NCBI Taxonomy" id="2528011"/>
    <lineage>
        <taxon>Bacteria</taxon>
        <taxon>Pseudomonadati</taxon>
        <taxon>Planctomycetota</taxon>
        <taxon>Planctomycetia</taxon>
        <taxon>Planctomycetia incertae sedis</taxon>
        <taxon>Engelhardtia</taxon>
    </lineage>
</organism>
<dbReference type="Proteomes" id="UP000316921">
    <property type="component" value="Chromosome"/>
</dbReference>
<evidence type="ECO:0000313" key="3">
    <source>
        <dbReference type="Proteomes" id="UP000316921"/>
    </source>
</evidence>
<sequence>MGRTSAGLLIACLLAGAVLWAWLDSSEPDGRGAAASPTVAQGSDQVAADARPEGDELSLRPVEPRSSARGRTELGSFGGAATAIDAAAPLEVEMLVVDKVHGLPVADARIDLARADDESDPDRSSRARWRWREAGVTDRFGRTRVQVAPAENRLSVRLPWRRIDLGALAELVASRERSTSGADEPLRLAIHTKPLVPLELLGEDGRPVVGARAAVRLATRGTSLGGGSRWSEEPTDEAGFVVAPVDASGKVGPFVLAVESLGIADRGPRLEFPASWDEPLVATLPPHGSILVTAHDEHGVPLRAGSRITLSLADSWSDFDAELDESGSYRLAVVGLGRQFELSTAVATRTFAGPTTDGENVEVSIVGPTVRAGLTGRLVDGDGEPARFTLHQFEIVTRSGGSRAQSFDENDLAGVASHRIDVDRDGRFSTGPLDFLPLSFELAELRVVSKRYGLAVARLPDELGVAALGTDLVDLGNLAMSSSLLTTAGILTFPLDRPASRVPVELRVVDGPSLGRTVSDAEGRFSIQHPIPLEGAEARVTIEVEEQSWRVQLGSRDNLVRLAAPPRIEFVLERARTGIPSEPPLVCVTNAETGAMQGSSPVPFGDEWSFELDHPGTYDLWVLSPSGAGVLAAVEELRIGRDQVIRLDPIRVGDGLRRTDVDVVNGRGEPVPGASVRLGSAGTTFGAVTLTDSAGRASLSAPPADLDVVVVRDGFDPRWALEPLRPGPLEVRLTKRAVVVRLEAPPALAPEVAEGPRAILRRDGPNGSREVTLSWDRASRAWTGEVPWAGSYQLLRPGGRDAVLIREIEVPYTNDPVVVSLTEAEFRLLGGR</sequence>